<organism evidence="1 2">
    <name type="scientific">Trichoderma cornu-damae</name>
    <dbReference type="NCBI Taxonomy" id="654480"/>
    <lineage>
        <taxon>Eukaryota</taxon>
        <taxon>Fungi</taxon>
        <taxon>Dikarya</taxon>
        <taxon>Ascomycota</taxon>
        <taxon>Pezizomycotina</taxon>
        <taxon>Sordariomycetes</taxon>
        <taxon>Hypocreomycetidae</taxon>
        <taxon>Hypocreales</taxon>
        <taxon>Hypocreaceae</taxon>
        <taxon>Trichoderma</taxon>
    </lineage>
</organism>
<protein>
    <submittedName>
        <fullName evidence="1">Uncharacterized protein</fullName>
    </submittedName>
</protein>
<evidence type="ECO:0000313" key="1">
    <source>
        <dbReference type="EMBL" id="KAH6611108.1"/>
    </source>
</evidence>
<reference evidence="1" key="1">
    <citation type="submission" date="2021-08" db="EMBL/GenBank/DDBJ databases">
        <title>Chromosome-Level Trichoderma cornu-damae using Hi-C Data.</title>
        <authorList>
            <person name="Kim C.S."/>
        </authorList>
    </citation>
    <scope>NUCLEOTIDE SEQUENCE</scope>
    <source>
        <strain evidence="1">KA19-0412C</strain>
    </source>
</reference>
<dbReference type="EMBL" id="JAIWOZ010000001">
    <property type="protein sequence ID" value="KAH6611108.1"/>
    <property type="molecule type" value="Genomic_DNA"/>
</dbReference>
<dbReference type="AlphaFoldDB" id="A0A9P8TZX5"/>
<gene>
    <name evidence="1" type="ORF">Trco_001128</name>
</gene>
<keyword evidence="2" id="KW-1185">Reference proteome</keyword>
<dbReference type="Proteomes" id="UP000827724">
    <property type="component" value="Unassembled WGS sequence"/>
</dbReference>
<comment type="caution">
    <text evidence="1">The sequence shown here is derived from an EMBL/GenBank/DDBJ whole genome shotgun (WGS) entry which is preliminary data.</text>
</comment>
<evidence type="ECO:0000313" key="2">
    <source>
        <dbReference type="Proteomes" id="UP000827724"/>
    </source>
</evidence>
<accession>A0A9P8TZX5</accession>
<name>A0A9P8TZX5_9HYPO</name>
<sequence length="89" mass="9740">MVCEDSRVTLRILNQYREENGPHATIGSHFGQGTDKLGRRIAIALETLLIDDLPYGVPKGGLETLALWYELARFGSPELWDPSVSGVGA</sequence>
<proteinExistence type="predicted"/>